<dbReference type="EMBL" id="JAHCLR010000013">
    <property type="protein sequence ID" value="MBS9533660.1"/>
    <property type="molecule type" value="Genomic_DNA"/>
</dbReference>
<organism evidence="2 3">
    <name type="scientific">Mycolicibacter acidiphilus</name>
    <dbReference type="NCBI Taxonomy" id="2835306"/>
    <lineage>
        <taxon>Bacteria</taxon>
        <taxon>Bacillati</taxon>
        <taxon>Actinomycetota</taxon>
        <taxon>Actinomycetes</taxon>
        <taxon>Mycobacteriales</taxon>
        <taxon>Mycobacteriaceae</taxon>
        <taxon>Mycolicibacter</taxon>
    </lineage>
</organism>
<keyword evidence="3" id="KW-1185">Reference proteome</keyword>
<evidence type="ECO:0000313" key="2">
    <source>
        <dbReference type="EMBL" id="MBS9533660.1"/>
    </source>
</evidence>
<feature type="region of interest" description="Disordered" evidence="1">
    <location>
        <begin position="72"/>
        <end position="91"/>
    </location>
</feature>
<evidence type="ECO:0000256" key="1">
    <source>
        <dbReference type="SAM" id="MobiDB-lite"/>
    </source>
</evidence>
<dbReference type="Proteomes" id="UP001519535">
    <property type="component" value="Unassembled WGS sequence"/>
</dbReference>
<reference evidence="2 3" key="1">
    <citation type="submission" date="2021-05" db="EMBL/GenBank/DDBJ databases">
        <title>Mycobacterium acidophilum sp. nov., an extremely acid-tolerant member of the genus Mycobacterium.</title>
        <authorList>
            <person name="Xia J."/>
        </authorList>
    </citation>
    <scope>NUCLEOTIDE SEQUENCE [LARGE SCALE GENOMIC DNA]</scope>
    <source>
        <strain evidence="2 3">M1</strain>
    </source>
</reference>
<name>A0ABS5RHA9_9MYCO</name>
<dbReference type="RefSeq" id="WP_214092537.1">
    <property type="nucleotide sequence ID" value="NZ_JAHCLR010000013.1"/>
</dbReference>
<protein>
    <submittedName>
        <fullName evidence="2">Uncharacterized protein</fullName>
    </submittedName>
</protein>
<feature type="compositionally biased region" description="Polar residues" evidence="1">
    <location>
        <begin position="75"/>
        <end position="91"/>
    </location>
</feature>
<evidence type="ECO:0000313" key="3">
    <source>
        <dbReference type="Proteomes" id="UP001519535"/>
    </source>
</evidence>
<gene>
    <name evidence="2" type="ORF">KIH27_08690</name>
</gene>
<comment type="caution">
    <text evidence="2">The sequence shown here is derived from an EMBL/GenBank/DDBJ whole genome shotgun (WGS) entry which is preliminary data.</text>
</comment>
<accession>A0ABS5RHA9</accession>
<sequence>MDPDDVVEPVDAALQALLALAAEQTDCAESRDKLCDFILTCPPLREWPADSQDRLRETCHYVVGLAQQLRRGSGRNESCSSRSTTTHARHC</sequence>
<proteinExistence type="predicted"/>